<name>A0A9D4R7X1_DREPO</name>
<dbReference type="EMBL" id="JAIWYP010000003">
    <property type="protein sequence ID" value="KAH3857087.1"/>
    <property type="molecule type" value="Genomic_DNA"/>
</dbReference>
<proteinExistence type="predicted"/>
<evidence type="ECO:0000313" key="2">
    <source>
        <dbReference type="Proteomes" id="UP000828390"/>
    </source>
</evidence>
<dbReference type="AlphaFoldDB" id="A0A9D4R7X1"/>
<comment type="caution">
    <text evidence="1">The sequence shown here is derived from an EMBL/GenBank/DDBJ whole genome shotgun (WGS) entry which is preliminary data.</text>
</comment>
<keyword evidence="2" id="KW-1185">Reference proteome</keyword>
<dbReference type="Proteomes" id="UP000828390">
    <property type="component" value="Unassembled WGS sequence"/>
</dbReference>
<gene>
    <name evidence="1" type="ORF">DPMN_099686</name>
</gene>
<accession>A0A9D4R7X1</accession>
<organism evidence="1 2">
    <name type="scientific">Dreissena polymorpha</name>
    <name type="common">Zebra mussel</name>
    <name type="synonym">Mytilus polymorpha</name>
    <dbReference type="NCBI Taxonomy" id="45954"/>
    <lineage>
        <taxon>Eukaryota</taxon>
        <taxon>Metazoa</taxon>
        <taxon>Spiralia</taxon>
        <taxon>Lophotrochozoa</taxon>
        <taxon>Mollusca</taxon>
        <taxon>Bivalvia</taxon>
        <taxon>Autobranchia</taxon>
        <taxon>Heteroconchia</taxon>
        <taxon>Euheterodonta</taxon>
        <taxon>Imparidentia</taxon>
        <taxon>Neoheterodontei</taxon>
        <taxon>Myida</taxon>
        <taxon>Dreissenoidea</taxon>
        <taxon>Dreissenidae</taxon>
        <taxon>Dreissena</taxon>
    </lineage>
</organism>
<sequence length="100" mass="11126">MMVYSVLTEEPICTKYAVQDKLVDVVFELQHQDMTNAAIETRVDGLDTKLTTEDKQIVQTNAARMSVGDVLFVEGKDNVSGSNDEFREHSSITGILINNC</sequence>
<reference evidence="1" key="1">
    <citation type="journal article" date="2019" name="bioRxiv">
        <title>The Genome of the Zebra Mussel, Dreissena polymorpha: A Resource for Invasive Species Research.</title>
        <authorList>
            <person name="McCartney M.A."/>
            <person name="Auch B."/>
            <person name="Kono T."/>
            <person name="Mallez S."/>
            <person name="Zhang Y."/>
            <person name="Obille A."/>
            <person name="Becker A."/>
            <person name="Abrahante J.E."/>
            <person name="Garbe J."/>
            <person name="Badalamenti J.P."/>
            <person name="Herman A."/>
            <person name="Mangelson H."/>
            <person name="Liachko I."/>
            <person name="Sullivan S."/>
            <person name="Sone E.D."/>
            <person name="Koren S."/>
            <person name="Silverstein K.A.T."/>
            <person name="Beckman K.B."/>
            <person name="Gohl D.M."/>
        </authorList>
    </citation>
    <scope>NUCLEOTIDE SEQUENCE</scope>
    <source>
        <strain evidence="1">Duluth1</strain>
        <tissue evidence="1">Whole animal</tissue>
    </source>
</reference>
<reference evidence="1" key="2">
    <citation type="submission" date="2020-11" db="EMBL/GenBank/DDBJ databases">
        <authorList>
            <person name="McCartney M.A."/>
            <person name="Auch B."/>
            <person name="Kono T."/>
            <person name="Mallez S."/>
            <person name="Becker A."/>
            <person name="Gohl D.M."/>
            <person name="Silverstein K.A.T."/>
            <person name="Koren S."/>
            <person name="Bechman K.B."/>
            <person name="Herman A."/>
            <person name="Abrahante J.E."/>
            <person name="Garbe J."/>
        </authorList>
    </citation>
    <scope>NUCLEOTIDE SEQUENCE</scope>
    <source>
        <strain evidence="1">Duluth1</strain>
        <tissue evidence="1">Whole animal</tissue>
    </source>
</reference>
<evidence type="ECO:0000313" key="1">
    <source>
        <dbReference type="EMBL" id="KAH3857087.1"/>
    </source>
</evidence>
<protein>
    <submittedName>
        <fullName evidence="1">Uncharacterized protein</fullName>
    </submittedName>
</protein>